<name>A0ABS1LHZ7_9MICO</name>
<organism evidence="1 2">
    <name type="scientific">Myceligenerans indicum</name>
    <dbReference type="NCBI Taxonomy" id="2593663"/>
    <lineage>
        <taxon>Bacteria</taxon>
        <taxon>Bacillati</taxon>
        <taxon>Actinomycetota</taxon>
        <taxon>Actinomycetes</taxon>
        <taxon>Micrococcales</taxon>
        <taxon>Promicromonosporaceae</taxon>
        <taxon>Myceligenerans</taxon>
    </lineage>
</organism>
<reference evidence="1 2" key="1">
    <citation type="journal article" date="2021" name="Arch. Microbiol.">
        <title>Myceligenerans indicum sp. nov., an actinobacterium isolated from mangrove sediment of Sundarbans, India.</title>
        <authorList>
            <person name="Asha K."/>
            <person name="Bhadury P."/>
        </authorList>
    </citation>
    <scope>NUCLEOTIDE SEQUENCE [LARGE SCALE GENOMIC DNA]</scope>
    <source>
        <strain evidence="1 2">I2</strain>
    </source>
</reference>
<dbReference type="EMBL" id="JABBYC010000006">
    <property type="protein sequence ID" value="MBL0885860.1"/>
    <property type="molecule type" value="Genomic_DNA"/>
</dbReference>
<proteinExistence type="predicted"/>
<dbReference type="RefSeq" id="WP_201845698.1">
    <property type="nucleotide sequence ID" value="NZ_JABBYC010000006.1"/>
</dbReference>
<accession>A0ABS1LHZ7</accession>
<evidence type="ECO:0000313" key="2">
    <source>
        <dbReference type="Proteomes" id="UP000675409"/>
    </source>
</evidence>
<comment type="caution">
    <text evidence="1">The sequence shown here is derived from an EMBL/GenBank/DDBJ whole genome shotgun (WGS) entry which is preliminary data.</text>
</comment>
<gene>
    <name evidence="1" type="ORF">HGK34_06145</name>
</gene>
<protein>
    <submittedName>
        <fullName evidence="1">Uncharacterized protein</fullName>
    </submittedName>
</protein>
<keyword evidence="2" id="KW-1185">Reference proteome</keyword>
<sequence length="336" mass="36049">MNPPEPDGVSHALVESPLQLLCTVEAHAAGLLGPRTRVLLRDDVPGLSAALDSLRATGLPEGLTIDTRSPWAIAADRSPIRATGDACSGLFQALLLVPGRVPQLTLIDDGLATLDLVARLADPSQPLLRPGKPASLLRRAVGHAAARAVRRLAGRGRLEIFTALALPEPDRSRVRELGVQIVPNSLEWLRSRPRSEVIAEPTVVIGAALVADGLVDAESYVMWMTKQAASGPVRYIPHRRHRREVVERIAALPGVTVAEPGAPVEVRLRGLSAGQRVICLPTTAALLLPPLLEPRGVAIEVHDVAEDWWTPRASPALREHLREVLRQLPDNTVGAP</sequence>
<dbReference type="Proteomes" id="UP000675409">
    <property type="component" value="Unassembled WGS sequence"/>
</dbReference>
<evidence type="ECO:0000313" key="1">
    <source>
        <dbReference type="EMBL" id="MBL0885860.1"/>
    </source>
</evidence>